<evidence type="ECO:0000256" key="2">
    <source>
        <dbReference type="SAM" id="SignalP"/>
    </source>
</evidence>
<proteinExistence type="predicted"/>
<feature type="signal peptide" evidence="2">
    <location>
        <begin position="1"/>
        <end position="25"/>
    </location>
</feature>
<gene>
    <name evidence="3" type="ORF">H4219_006083</name>
</gene>
<protein>
    <submittedName>
        <fullName evidence="3">Uncharacterized protein</fullName>
    </submittedName>
</protein>
<comment type="caution">
    <text evidence="3">The sequence shown here is derived from an EMBL/GenBank/DDBJ whole genome shotgun (WGS) entry which is preliminary data.</text>
</comment>
<sequence length="113" mass="11965">MYVQSMILSIVAVIFAIILATSVYAGDSYAPPGNLNIAFISQENRTSKRCRSGSDSAVVKRRNNIIKKEIRKRHGSDEYPKSASGAVQGPTPKPPVDDADNATRSKKGGGGGG</sequence>
<reference evidence="3" key="1">
    <citation type="submission" date="2022-07" db="EMBL/GenBank/DDBJ databases">
        <title>Phylogenomic reconstructions and comparative analyses of Kickxellomycotina fungi.</title>
        <authorList>
            <person name="Reynolds N.K."/>
            <person name="Stajich J.E."/>
            <person name="Barry K."/>
            <person name="Grigoriev I.V."/>
            <person name="Crous P."/>
            <person name="Smith M.E."/>
        </authorList>
    </citation>
    <scope>NUCLEOTIDE SEQUENCE</scope>
    <source>
        <strain evidence="3">NBRC 100468</strain>
    </source>
</reference>
<organism evidence="3 4">
    <name type="scientific">Mycoemilia scoparia</name>
    <dbReference type="NCBI Taxonomy" id="417184"/>
    <lineage>
        <taxon>Eukaryota</taxon>
        <taxon>Fungi</taxon>
        <taxon>Fungi incertae sedis</taxon>
        <taxon>Zoopagomycota</taxon>
        <taxon>Kickxellomycotina</taxon>
        <taxon>Kickxellomycetes</taxon>
        <taxon>Kickxellales</taxon>
        <taxon>Kickxellaceae</taxon>
        <taxon>Mycoemilia</taxon>
    </lineage>
</organism>
<dbReference type="AlphaFoldDB" id="A0A9W7ZLQ8"/>
<evidence type="ECO:0000256" key="1">
    <source>
        <dbReference type="SAM" id="MobiDB-lite"/>
    </source>
</evidence>
<keyword evidence="4" id="KW-1185">Reference proteome</keyword>
<feature type="region of interest" description="Disordered" evidence="1">
    <location>
        <begin position="44"/>
        <end position="113"/>
    </location>
</feature>
<dbReference type="Proteomes" id="UP001150538">
    <property type="component" value="Unassembled WGS sequence"/>
</dbReference>
<keyword evidence="2" id="KW-0732">Signal</keyword>
<evidence type="ECO:0000313" key="4">
    <source>
        <dbReference type="Proteomes" id="UP001150538"/>
    </source>
</evidence>
<dbReference type="EMBL" id="JANBPU010000505">
    <property type="protein sequence ID" value="KAJ1910959.1"/>
    <property type="molecule type" value="Genomic_DNA"/>
</dbReference>
<evidence type="ECO:0000313" key="3">
    <source>
        <dbReference type="EMBL" id="KAJ1910959.1"/>
    </source>
</evidence>
<accession>A0A9W7ZLQ8</accession>
<feature type="compositionally biased region" description="Basic residues" evidence="1">
    <location>
        <begin position="59"/>
        <end position="74"/>
    </location>
</feature>
<name>A0A9W7ZLQ8_9FUNG</name>
<feature type="chain" id="PRO_5040912255" evidence="2">
    <location>
        <begin position="26"/>
        <end position="113"/>
    </location>
</feature>